<comment type="similarity">
    <text evidence="2">Belongs to the peptidase A22B family.</text>
</comment>
<evidence type="ECO:0000256" key="8">
    <source>
        <dbReference type="SAM" id="SignalP"/>
    </source>
</evidence>
<reference evidence="9 10" key="1">
    <citation type="submission" date="2018-07" db="EMBL/GenBank/DDBJ databases">
        <title>The complete nuclear genome of the prasinophyte Chloropicon primus (CCMP1205).</title>
        <authorList>
            <person name="Pombert J.-F."/>
            <person name="Otis C."/>
            <person name="Turmel M."/>
            <person name="Lemieux C."/>
        </authorList>
    </citation>
    <scope>NUCLEOTIDE SEQUENCE [LARGE SCALE GENOMIC DNA]</scope>
    <source>
        <strain evidence="9 10">CCMP1205</strain>
    </source>
</reference>
<dbReference type="GO" id="GO:0030660">
    <property type="term" value="C:Golgi-associated vesicle membrane"/>
    <property type="evidence" value="ECO:0007669"/>
    <property type="project" value="TreeGrafter"/>
</dbReference>
<organism evidence="9 10">
    <name type="scientific">Chloropicon primus</name>
    <dbReference type="NCBI Taxonomy" id="1764295"/>
    <lineage>
        <taxon>Eukaryota</taxon>
        <taxon>Viridiplantae</taxon>
        <taxon>Chlorophyta</taxon>
        <taxon>Chloropicophyceae</taxon>
        <taxon>Chloropicales</taxon>
        <taxon>Chloropicaceae</taxon>
        <taxon>Chloropicon</taxon>
    </lineage>
</organism>
<dbReference type="SMART" id="SM00730">
    <property type="entry name" value="PSN"/>
    <property type="match status" value="1"/>
</dbReference>
<protein>
    <submittedName>
        <fullName evidence="9">Signal peptide peptidase</fullName>
    </submittedName>
</protein>
<evidence type="ECO:0000256" key="6">
    <source>
        <dbReference type="ARBA" id="ARBA00023136"/>
    </source>
</evidence>
<gene>
    <name evidence="9" type="ORF">A3770_11p62190</name>
</gene>
<feature type="chain" id="PRO_5023008926" evidence="8">
    <location>
        <begin position="26"/>
        <end position="624"/>
    </location>
</feature>
<feature type="transmembrane region" description="Helical" evidence="7">
    <location>
        <begin position="313"/>
        <end position="336"/>
    </location>
</feature>
<feature type="transmembrane region" description="Helical" evidence="7">
    <location>
        <begin position="286"/>
        <end position="306"/>
    </location>
</feature>
<dbReference type="EMBL" id="CP031044">
    <property type="protein sequence ID" value="QDZ23701.1"/>
    <property type="molecule type" value="Genomic_DNA"/>
</dbReference>
<proteinExistence type="inferred from homology"/>
<dbReference type="GO" id="GO:0042500">
    <property type="term" value="F:aspartic endopeptidase activity, intramembrane cleaving"/>
    <property type="evidence" value="ECO:0007669"/>
    <property type="project" value="InterPro"/>
</dbReference>
<dbReference type="AlphaFoldDB" id="A0A5B8MTH6"/>
<feature type="transmembrane region" description="Helical" evidence="7">
    <location>
        <begin position="186"/>
        <end position="208"/>
    </location>
</feature>
<feature type="transmembrane region" description="Helical" evidence="7">
    <location>
        <begin position="356"/>
        <end position="377"/>
    </location>
</feature>
<dbReference type="Pfam" id="PF04258">
    <property type="entry name" value="Peptidase_A22B"/>
    <property type="match status" value="1"/>
</dbReference>
<keyword evidence="3 7" id="KW-0812">Transmembrane</keyword>
<comment type="subcellular location">
    <subcellularLocation>
        <location evidence="1">Endomembrane system</location>
        <topology evidence="1">Multi-pass membrane protein</topology>
    </subcellularLocation>
</comment>
<evidence type="ECO:0000256" key="7">
    <source>
        <dbReference type="SAM" id="Phobius"/>
    </source>
</evidence>
<accession>A0A5B8MTH6</accession>
<feature type="transmembrane region" description="Helical" evidence="7">
    <location>
        <begin position="409"/>
        <end position="427"/>
    </location>
</feature>
<dbReference type="GO" id="GO:0098554">
    <property type="term" value="C:cytoplasmic side of endoplasmic reticulum membrane"/>
    <property type="evidence" value="ECO:0007669"/>
    <property type="project" value="TreeGrafter"/>
</dbReference>
<keyword evidence="5 7" id="KW-1133">Transmembrane helix</keyword>
<keyword evidence="6 7" id="KW-0472">Membrane</keyword>
<sequence>MTKTTMTKVSLLCTLLACLIAGTLGSYADNPCAIVSVRGKGDEEAQRFSARAPVWSREVQREESFVGATYGSNDLVCGNQTAPEFGGRYVVVDSMPCGHSFLHKTPTLEGYFQKAKRIEDMGGVGMIVTCPDNEKICQKFGQDKDFEKFSKLVDIEIVSTALPKDILNKMKTSTVDTSLYNPPIPLITSSTFLLSFIVVVVIVIASVWSMPEPPQGGDKEFGLTTLFIYGYAMFLSFKHGYKAKDLLDNGGAGRSGIVDSGHSSSGSASGGGAAGMMGSSSGGSNVKMYLGMFLTMSTILMVVFFFRAYFIGFIIFMFSVGGSLSLSKVLQSIVYSHNPHLFDRKVTYTLLREEEFRVMSWVFSGFCLIIGISWFAYRAETWNVVMHDIFSACICISVLHQLMVPNMRVMAIVYSVGIAYDVFWTFITPAIFGSSVMVQVATGESNTDTCLDIGVVLPLQRTTNIFKSLPFLLELPRPCDDWSCARSSVVGLGDVLIPGLMLVFCAKLNTAGGRIQFSEHKRYIKGNLYFLTAVIAYVLGLIWTFCSYVIMKGHGQPALMFILPSLYAFISAMAFARGEFQILWNGPQKDGSEYKSAAGGLDASGTQELEPLEEGLLEEATPIL</sequence>
<dbReference type="OrthoDB" id="29661at2759"/>
<evidence type="ECO:0000313" key="9">
    <source>
        <dbReference type="EMBL" id="QDZ23701.1"/>
    </source>
</evidence>
<evidence type="ECO:0000256" key="3">
    <source>
        <dbReference type="ARBA" id="ARBA00022692"/>
    </source>
</evidence>
<evidence type="ECO:0000256" key="2">
    <source>
        <dbReference type="ARBA" id="ARBA00006859"/>
    </source>
</evidence>
<dbReference type="GO" id="GO:0005765">
    <property type="term" value="C:lysosomal membrane"/>
    <property type="evidence" value="ECO:0007669"/>
    <property type="project" value="TreeGrafter"/>
</dbReference>
<evidence type="ECO:0000313" key="10">
    <source>
        <dbReference type="Proteomes" id="UP000316726"/>
    </source>
</evidence>
<dbReference type="PANTHER" id="PTHR12174:SF103">
    <property type="entry name" value="INTRAMEMBRANE PROTEASE (IMPAS) FAMILY"/>
    <property type="match status" value="1"/>
</dbReference>
<feature type="transmembrane region" description="Helical" evidence="7">
    <location>
        <begin position="557"/>
        <end position="576"/>
    </location>
</feature>
<dbReference type="PANTHER" id="PTHR12174">
    <property type="entry name" value="SIGNAL PEPTIDE PEPTIDASE"/>
    <property type="match status" value="1"/>
</dbReference>
<keyword evidence="8" id="KW-0732">Signal</keyword>
<name>A0A5B8MTH6_9CHLO</name>
<feature type="transmembrane region" description="Helical" evidence="7">
    <location>
        <begin position="220"/>
        <end position="237"/>
    </location>
</feature>
<evidence type="ECO:0000256" key="5">
    <source>
        <dbReference type="ARBA" id="ARBA00022989"/>
    </source>
</evidence>
<dbReference type="InterPro" id="IPR007369">
    <property type="entry name" value="Peptidase_A22B_SPP"/>
</dbReference>
<keyword evidence="4" id="KW-0378">Hydrolase</keyword>
<evidence type="ECO:0000256" key="4">
    <source>
        <dbReference type="ARBA" id="ARBA00022801"/>
    </source>
</evidence>
<keyword evidence="10" id="KW-1185">Reference proteome</keyword>
<dbReference type="InterPro" id="IPR006639">
    <property type="entry name" value="Preselin/SPP"/>
</dbReference>
<dbReference type="Proteomes" id="UP000316726">
    <property type="component" value="Chromosome 11"/>
</dbReference>
<dbReference type="GO" id="GO:0098553">
    <property type="term" value="C:lumenal side of endoplasmic reticulum membrane"/>
    <property type="evidence" value="ECO:0007669"/>
    <property type="project" value="TreeGrafter"/>
</dbReference>
<evidence type="ECO:0000256" key="1">
    <source>
        <dbReference type="ARBA" id="ARBA00004127"/>
    </source>
</evidence>
<dbReference type="GO" id="GO:0033619">
    <property type="term" value="P:membrane protein proteolysis"/>
    <property type="evidence" value="ECO:0007669"/>
    <property type="project" value="TreeGrafter"/>
</dbReference>
<feature type="signal peptide" evidence="8">
    <location>
        <begin position="1"/>
        <end position="25"/>
    </location>
</feature>
<feature type="transmembrane region" description="Helical" evidence="7">
    <location>
        <begin position="528"/>
        <end position="551"/>
    </location>
</feature>